<evidence type="ECO:0000256" key="2">
    <source>
        <dbReference type="SAM" id="SignalP"/>
    </source>
</evidence>
<feature type="transmembrane region" description="Helical" evidence="1">
    <location>
        <begin position="41"/>
        <end position="58"/>
    </location>
</feature>
<accession>A0A2M3ZNG3</accession>
<keyword evidence="2" id="KW-0732">Signal</keyword>
<dbReference type="AlphaFoldDB" id="A0A2M3ZNG3"/>
<evidence type="ECO:0000313" key="3">
    <source>
        <dbReference type="EMBL" id="MBW29990.1"/>
    </source>
</evidence>
<keyword evidence="1" id="KW-1133">Transmembrane helix</keyword>
<name>A0A2M3ZNG3_9DIPT</name>
<feature type="signal peptide" evidence="2">
    <location>
        <begin position="1"/>
        <end position="25"/>
    </location>
</feature>
<dbReference type="EMBL" id="GGFM01009239">
    <property type="protein sequence ID" value="MBW29990.1"/>
    <property type="molecule type" value="Transcribed_RNA"/>
</dbReference>
<keyword evidence="1" id="KW-0812">Transmembrane</keyword>
<organism evidence="3">
    <name type="scientific">Anopheles braziliensis</name>
    <dbReference type="NCBI Taxonomy" id="58242"/>
    <lineage>
        <taxon>Eukaryota</taxon>
        <taxon>Metazoa</taxon>
        <taxon>Ecdysozoa</taxon>
        <taxon>Arthropoda</taxon>
        <taxon>Hexapoda</taxon>
        <taxon>Insecta</taxon>
        <taxon>Pterygota</taxon>
        <taxon>Neoptera</taxon>
        <taxon>Endopterygota</taxon>
        <taxon>Diptera</taxon>
        <taxon>Nematocera</taxon>
        <taxon>Culicoidea</taxon>
        <taxon>Culicidae</taxon>
        <taxon>Anophelinae</taxon>
        <taxon>Anopheles</taxon>
    </lineage>
</organism>
<reference evidence="3" key="1">
    <citation type="submission" date="2018-01" db="EMBL/GenBank/DDBJ databases">
        <title>An insight into the sialome of Amazonian anophelines.</title>
        <authorList>
            <person name="Ribeiro J.M."/>
            <person name="Scarpassa V."/>
            <person name="Calvo E."/>
        </authorList>
    </citation>
    <scope>NUCLEOTIDE SEQUENCE</scope>
    <source>
        <tissue evidence="3">Salivary glands</tissue>
    </source>
</reference>
<proteinExistence type="predicted"/>
<keyword evidence="1" id="KW-0472">Membrane</keyword>
<evidence type="ECO:0000256" key="1">
    <source>
        <dbReference type="SAM" id="Phobius"/>
    </source>
</evidence>
<sequence>MLLLLCLVLLLLLLLLLVLVNHLSANGTVHLRGSKLTLQLLQLLLLLQHLITCVEPLIRANRQQIETL</sequence>
<feature type="chain" id="PRO_5014720793" evidence="2">
    <location>
        <begin position="26"/>
        <end position="68"/>
    </location>
</feature>
<protein>
    <submittedName>
        <fullName evidence="3">Putative secreted peptide</fullName>
    </submittedName>
</protein>